<evidence type="ECO:0000259" key="3">
    <source>
        <dbReference type="Pfam" id="PF07587"/>
    </source>
</evidence>
<feature type="compositionally biased region" description="Low complexity" evidence="1">
    <location>
        <begin position="38"/>
        <end position="47"/>
    </location>
</feature>
<gene>
    <name evidence="4" type="ORF">OJF2_10220</name>
</gene>
<feature type="domain" description="DUF1553" evidence="3">
    <location>
        <begin position="376"/>
        <end position="491"/>
    </location>
</feature>
<dbReference type="Pfam" id="PF07587">
    <property type="entry name" value="PSD1"/>
    <property type="match status" value="1"/>
</dbReference>
<feature type="region of interest" description="Disordered" evidence="1">
    <location>
        <begin position="494"/>
        <end position="516"/>
    </location>
</feature>
<feature type="compositionally biased region" description="Basic and acidic residues" evidence="1">
    <location>
        <begin position="50"/>
        <end position="59"/>
    </location>
</feature>
<evidence type="ECO:0000256" key="1">
    <source>
        <dbReference type="SAM" id="MobiDB-lite"/>
    </source>
</evidence>
<dbReference type="Pfam" id="PF07583">
    <property type="entry name" value="PSCyt2"/>
    <property type="match status" value="1"/>
</dbReference>
<feature type="region of interest" description="Disordered" evidence="1">
    <location>
        <begin position="24"/>
        <end position="71"/>
    </location>
</feature>
<dbReference type="Proteomes" id="UP000324233">
    <property type="component" value="Chromosome"/>
</dbReference>
<feature type="domain" description="DUF1549" evidence="2">
    <location>
        <begin position="120"/>
        <end position="307"/>
    </location>
</feature>
<dbReference type="EMBL" id="CP042997">
    <property type="protein sequence ID" value="QEH32545.1"/>
    <property type="molecule type" value="Genomic_DNA"/>
</dbReference>
<evidence type="ECO:0008006" key="6">
    <source>
        <dbReference type="Google" id="ProtNLM"/>
    </source>
</evidence>
<protein>
    <recommendedName>
        <fullName evidence="6">Planctomycete cytochrome C</fullName>
    </recommendedName>
</protein>
<evidence type="ECO:0000313" key="5">
    <source>
        <dbReference type="Proteomes" id="UP000324233"/>
    </source>
</evidence>
<keyword evidence="5" id="KW-1185">Reference proteome</keyword>
<evidence type="ECO:0000259" key="2">
    <source>
        <dbReference type="Pfam" id="PF07583"/>
    </source>
</evidence>
<organism evidence="4 5">
    <name type="scientific">Aquisphaera giovannonii</name>
    <dbReference type="NCBI Taxonomy" id="406548"/>
    <lineage>
        <taxon>Bacteria</taxon>
        <taxon>Pseudomonadati</taxon>
        <taxon>Planctomycetota</taxon>
        <taxon>Planctomycetia</taxon>
        <taxon>Isosphaerales</taxon>
        <taxon>Isosphaeraceae</taxon>
        <taxon>Aquisphaera</taxon>
    </lineage>
</organism>
<sequence length="663" mass="72150">MLAVAVALGVAGWVVEARAWARQEKGDATGAAKRSEKPAATPEAPAPGLMEREAEKQEEAAAMPAMPGDDGSREVLKALRELGGAARKDAARARQAAARAPLPKRPAKTVTPPTVTPADLDAMLAKYLKEKDPKVEPAPPTSDVEFVRRAYLDLAGTPPTPRQVAEFVGSRAKDKRARLIDALLESPEMARNWARYWRDVIKFHATNQNPGQVRYDLLEEWLEAQFRAKRPWDEIVSAMITATGRVDENGAVAFPLASEAKPVEMAGEVSRLFLGVQIQCAECHDHKTDSWKRQQFHELAAFFSGTRSRRVDKAMPGQPAVFSVETTPRARYAMPDLADPKKQIPVAPRFFLASSREEVPSLPETLAPADRRALGASYVTGQDNPWFARAFVNRTWFVLMGESFYDVVDDIGPEREPKAREVIETLADQWQKGGYDVRWLLRTIANTQAYQRRVRSTANPAGKTAFAANCPSRLRADQIADALVEALGLPEDLRPVPPPGAAKGKGAGRAQGGKMPVAKVKGAAKVAEATGLGGAPVQGKGPNKAVRAGGARALFGALFSMDPSAAPDEILSTIPQALFLMNGPIVQNRTQARPDTALGEILATSSSDREALNRLYLRTLSRQPNAKEVEACAAYLARAGNRVEAFEDIYWALVNTTEFVSRR</sequence>
<dbReference type="AlphaFoldDB" id="A0A5B9VXN9"/>
<feature type="compositionally biased region" description="Basic and acidic residues" evidence="1">
    <location>
        <begin position="24"/>
        <end position="37"/>
    </location>
</feature>
<evidence type="ECO:0000313" key="4">
    <source>
        <dbReference type="EMBL" id="QEH32545.1"/>
    </source>
</evidence>
<dbReference type="InterPro" id="IPR022655">
    <property type="entry name" value="DUF1553"/>
</dbReference>
<name>A0A5B9VXN9_9BACT</name>
<feature type="region of interest" description="Disordered" evidence="1">
    <location>
        <begin position="86"/>
        <end position="116"/>
    </location>
</feature>
<accession>A0A5B9VXN9</accession>
<dbReference type="PANTHER" id="PTHR35889:SF3">
    <property type="entry name" value="F-BOX DOMAIN-CONTAINING PROTEIN"/>
    <property type="match status" value="1"/>
</dbReference>
<reference evidence="4 5" key="1">
    <citation type="submission" date="2019-08" db="EMBL/GenBank/DDBJ databases">
        <title>Deep-cultivation of Planctomycetes and their phenomic and genomic characterization uncovers novel biology.</title>
        <authorList>
            <person name="Wiegand S."/>
            <person name="Jogler M."/>
            <person name="Boedeker C."/>
            <person name="Pinto D."/>
            <person name="Vollmers J."/>
            <person name="Rivas-Marin E."/>
            <person name="Kohn T."/>
            <person name="Peeters S.H."/>
            <person name="Heuer A."/>
            <person name="Rast P."/>
            <person name="Oberbeckmann S."/>
            <person name="Bunk B."/>
            <person name="Jeske O."/>
            <person name="Meyerdierks A."/>
            <person name="Storesund J.E."/>
            <person name="Kallscheuer N."/>
            <person name="Luecker S."/>
            <person name="Lage O.M."/>
            <person name="Pohl T."/>
            <person name="Merkel B.J."/>
            <person name="Hornburger P."/>
            <person name="Mueller R.-W."/>
            <person name="Bruemmer F."/>
            <person name="Labrenz M."/>
            <person name="Spormann A.M."/>
            <person name="Op den Camp H."/>
            <person name="Overmann J."/>
            <person name="Amann R."/>
            <person name="Jetten M.S.M."/>
            <person name="Mascher T."/>
            <person name="Medema M.H."/>
            <person name="Devos D.P."/>
            <person name="Kaster A.-K."/>
            <person name="Ovreas L."/>
            <person name="Rohde M."/>
            <person name="Galperin M.Y."/>
            <person name="Jogler C."/>
        </authorList>
    </citation>
    <scope>NUCLEOTIDE SEQUENCE [LARGE SCALE GENOMIC DNA]</scope>
    <source>
        <strain evidence="4 5">OJF2</strain>
    </source>
</reference>
<dbReference type="KEGG" id="agv:OJF2_10220"/>
<dbReference type="InterPro" id="IPR011444">
    <property type="entry name" value="DUF1549"/>
</dbReference>
<dbReference type="PANTHER" id="PTHR35889">
    <property type="entry name" value="CYCLOINULO-OLIGOSACCHARIDE FRUCTANOTRANSFERASE-RELATED"/>
    <property type="match status" value="1"/>
</dbReference>
<proteinExistence type="predicted"/>